<dbReference type="GO" id="GO:0043565">
    <property type="term" value="F:sequence-specific DNA binding"/>
    <property type="evidence" value="ECO:0007669"/>
    <property type="project" value="InterPro"/>
</dbReference>
<reference evidence="4 5" key="1">
    <citation type="submission" date="2019-02" db="EMBL/GenBank/DDBJ databases">
        <title>Closed genome of Sporomusa termitida DSM 4440.</title>
        <authorList>
            <person name="Poehlein A."/>
            <person name="Daniel R."/>
        </authorList>
    </citation>
    <scope>NUCLEOTIDE SEQUENCE [LARGE SCALE GENOMIC DNA]</scope>
    <source>
        <strain evidence="4 5">DSM 4440</strain>
        <plasmid evidence="5">pspter</plasmid>
    </source>
</reference>
<comment type="similarity">
    <text evidence="1">Belongs to the IS150/IS1296 orfA family.</text>
</comment>
<dbReference type="Gene3D" id="1.10.10.10">
    <property type="entry name" value="Winged helix-like DNA-binding domain superfamily/Winged helix DNA-binding domain"/>
    <property type="match status" value="3"/>
</dbReference>
<dbReference type="InterPro" id="IPR052057">
    <property type="entry name" value="IS150/IS1296_orfA-like"/>
</dbReference>
<dbReference type="InterPro" id="IPR036388">
    <property type="entry name" value="WH-like_DNA-bd_sf"/>
</dbReference>
<feature type="domain" description="Insertion element IS150 protein InsJ-like helix-turn-helix" evidence="3">
    <location>
        <begin position="69"/>
        <end position="107"/>
    </location>
</feature>
<dbReference type="InterPro" id="IPR010921">
    <property type="entry name" value="Trp_repressor/repl_initiator"/>
</dbReference>
<evidence type="ECO:0000313" key="5">
    <source>
        <dbReference type="Proteomes" id="UP000320776"/>
    </source>
</evidence>
<organism evidence="4 5">
    <name type="scientific">Sporomusa termitida</name>
    <dbReference type="NCBI Taxonomy" id="2377"/>
    <lineage>
        <taxon>Bacteria</taxon>
        <taxon>Bacillati</taxon>
        <taxon>Bacillota</taxon>
        <taxon>Negativicutes</taxon>
        <taxon>Selenomonadales</taxon>
        <taxon>Sporomusaceae</taxon>
        <taxon>Sporomusa</taxon>
    </lineage>
</organism>
<dbReference type="KEGG" id="sted:SPTER_49010"/>
<protein>
    <submittedName>
        <fullName evidence="4">IS3 family transposase ISSth1b</fullName>
    </submittedName>
</protein>
<dbReference type="Proteomes" id="UP000320776">
    <property type="component" value="Plasmid pSPTER"/>
</dbReference>
<keyword evidence="5" id="KW-1185">Reference proteome</keyword>
<name>A0A517E1D4_9FIRM</name>
<evidence type="ECO:0000313" key="4">
    <source>
        <dbReference type="EMBL" id="QDR83410.1"/>
    </source>
</evidence>
<feature type="coiled-coil region" evidence="2">
    <location>
        <begin position="185"/>
        <end position="221"/>
    </location>
</feature>
<accession>A0A517E1D4</accession>
<evidence type="ECO:0000259" key="3">
    <source>
        <dbReference type="Pfam" id="PF13518"/>
    </source>
</evidence>
<gene>
    <name evidence="4" type="ORF">SPTER_49010</name>
</gene>
<proteinExistence type="inferred from homology"/>
<dbReference type="PANTHER" id="PTHR33795:SF1">
    <property type="entry name" value="INSERTION ELEMENT IS150 PROTEIN INSJ"/>
    <property type="match status" value="1"/>
</dbReference>
<keyword evidence="4" id="KW-0614">Plasmid</keyword>
<dbReference type="EMBL" id="CP036260">
    <property type="protein sequence ID" value="QDR83410.1"/>
    <property type="molecule type" value="Genomic_DNA"/>
</dbReference>
<feature type="domain" description="Insertion element IS150 protein InsJ-like helix-turn-helix" evidence="3">
    <location>
        <begin position="11"/>
        <end position="63"/>
    </location>
</feature>
<feature type="domain" description="Insertion element IS150 protein InsJ-like helix-turn-helix" evidence="3">
    <location>
        <begin position="132"/>
        <end position="182"/>
    </location>
</feature>
<dbReference type="Pfam" id="PF13518">
    <property type="entry name" value="HTH_28"/>
    <property type="match status" value="3"/>
</dbReference>
<evidence type="ECO:0000256" key="1">
    <source>
        <dbReference type="ARBA" id="ARBA00038232"/>
    </source>
</evidence>
<dbReference type="PANTHER" id="PTHR33795">
    <property type="entry name" value="INSERTION ELEMENT IS150 PROTEIN INSJ"/>
    <property type="match status" value="1"/>
</dbReference>
<sequence length="229" mass="26800">MPHKGKLPSEKKVELVRAYLSGEIGPSEIAQKYGIKKYRLREWTRLYETRGVDGLIPSERWRKYAPEIKKEAVMAYQSGQGSLRDICRRYDISCDAILQKWIKRYNDHEDFKQPNSGGSIYMVKSRKTTIEERIEIVSYCIANNKDYGKAIERYSVSYQQIYGWVRKYENDGPEGLVDRRGKCKEEASMSEVEKLRAQLKLKEAENLRLQMENDLLKKMEALERGRGVD</sequence>
<dbReference type="SUPFAM" id="SSF48295">
    <property type="entry name" value="TrpR-like"/>
    <property type="match status" value="3"/>
</dbReference>
<dbReference type="AlphaFoldDB" id="A0A517E1D4"/>
<geneLocation type="plasmid" evidence="5">
    <name>pspter</name>
</geneLocation>
<keyword evidence="2" id="KW-0175">Coiled coil</keyword>
<dbReference type="InterPro" id="IPR055247">
    <property type="entry name" value="InsJ-like_HTH"/>
</dbReference>
<evidence type="ECO:0000256" key="2">
    <source>
        <dbReference type="SAM" id="Coils"/>
    </source>
</evidence>
<dbReference type="RefSeq" id="WP_170233414.1">
    <property type="nucleotide sequence ID" value="NZ_CP036260.1"/>
</dbReference>